<dbReference type="EMBL" id="EF678499">
    <property type="protein sequence ID" value="ABR18251.1"/>
    <property type="molecule type" value="mRNA"/>
</dbReference>
<evidence type="ECO:0000313" key="1">
    <source>
        <dbReference type="EMBL" id="ABR18251.1"/>
    </source>
</evidence>
<proteinExistence type="evidence at transcript level"/>
<dbReference type="AlphaFoldDB" id="B8LRH1"/>
<accession>B8LRH1</accession>
<protein>
    <submittedName>
        <fullName evidence="1">Uncharacterized protein</fullName>
    </submittedName>
</protein>
<reference evidence="1" key="1">
    <citation type="submission" date="2007-06" db="EMBL/GenBank/DDBJ databases">
        <title>Full length cDNA sequences from Sitka Spruce (Picea sitchensis).</title>
        <authorList>
            <person name="Ralph S.G."/>
            <person name="Chun H.E."/>
            <person name="Liao N."/>
            <person name="Ali J."/>
            <person name="Reid K."/>
            <person name="Kolosova N."/>
            <person name="Cooper N."/>
            <person name="Cullis C."/>
            <person name="Jancsik S."/>
            <person name="Moore R."/>
            <person name="Mayo M."/>
            <person name="Wagner S."/>
            <person name="Holt R.A."/>
            <person name="Jones S.J.M."/>
            <person name="Marra M.A."/>
            <person name="Ritland C.E."/>
            <person name="Ritland K."/>
            <person name="Bohlmann J."/>
        </authorList>
    </citation>
    <scope>NUCLEOTIDE SEQUENCE</scope>
    <source>
        <tissue evidence="1">Bark</tissue>
    </source>
</reference>
<organism evidence="1">
    <name type="scientific">Picea sitchensis</name>
    <name type="common">Sitka spruce</name>
    <name type="synonym">Pinus sitchensis</name>
    <dbReference type="NCBI Taxonomy" id="3332"/>
    <lineage>
        <taxon>Eukaryota</taxon>
        <taxon>Viridiplantae</taxon>
        <taxon>Streptophyta</taxon>
        <taxon>Embryophyta</taxon>
        <taxon>Tracheophyta</taxon>
        <taxon>Spermatophyta</taxon>
        <taxon>Pinopsida</taxon>
        <taxon>Pinidae</taxon>
        <taxon>Conifers I</taxon>
        <taxon>Pinales</taxon>
        <taxon>Pinaceae</taxon>
        <taxon>Picea</taxon>
    </lineage>
</organism>
<sequence length="59" mass="6972">MRSILGVETDSFRERAEISYRESEFSIAGHEFILLDRIPLCWVEFLCGWAVLLCERQLH</sequence>
<name>B8LRH1_PICSI</name>